<sequence length="74" mass="8355">MQSIHDSQYADYLGERRTLARAYRFVTTFVEQPCANAGHDRGIPPAASRRGHPLTARKDLVRESVRPGPDQLLH</sequence>
<proteinExistence type="predicted"/>
<reference evidence="2 3" key="1">
    <citation type="submission" date="2015-05" db="EMBL/GenBank/DDBJ databases">
        <title>Evolution of Trichinella species and genotypes.</title>
        <authorList>
            <person name="Korhonen P.K."/>
            <person name="Edoardo P."/>
            <person name="Giuseppe L.R."/>
            <person name="Gasser R.B."/>
        </authorList>
    </citation>
    <scope>NUCLEOTIDE SEQUENCE [LARGE SCALE GENOMIC DNA]</scope>
    <source>
        <strain evidence="2">ISS10</strain>
    </source>
</reference>
<dbReference type="EMBL" id="JYDW01000289">
    <property type="protein sequence ID" value="KRZ49882.1"/>
    <property type="molecule type" value="Genomic_DNA"/>
</dbReference>
<protein>
    <submittedName>
        <fullName evidence="2">Uncharacterized protein</fullName>
    </submittedName>
</protein>
<evidence type="ECO:0000313" key="3">
    <source>
        <dbReference type="Proteomes" id="UP000054721"/>
    </source>
</evidence>
<feature type="compositionally biased region" description="Basic and acidic residues" evidence="1">
    <location>
        <begin position="56"/>
        <end position="65"/>
    </location>
</feature>
<name>A0A0V1KRF7_9BILA</name>
<evidence type="ECO:0000313" key="2">
    <source>
        <dbReference type="EMBL" id="KRZ49882.1"/>
    </source>
</evidence>
<feature type="region of interest" description="Disordered" evidence="1">
    <location>
        <begin position="35"/>
        <end position="74"/>
    </location>
</feature>
<dbReference type="AlphaFoldDB" id="A0A0V1KRF7"/>
<comment type="caution">
    <text evidence="2">The sequence shown here is derived from an EMBL/GenBank/DDBJ whole genome shotgun (WGS) entry which is preliminary data.</text>
</comment>
<dbReference type="Proteomes" id="UP000054721">
    <property type="component" value="Unassembled WGS sequence"/>
</dbReference>
<keyword evidence="3" id="KW-1185">Reference proteome</keyword>
<gene>
    <name evidence="2" type="ORF">T02_8802</name>
</gene>
<accession>A0A0V1KRF7</accession>
<evidence type="ECO:0000256" key="1">
    <source>
        <dbReference type="SAM" id="MobiDB-lite"/>
    </source>
</evidence>
<organism evidence="2 3">
    <name type="scientific">Trichinella nativa</name>
    <dbReference type="NCBI Taxonomy" id="6335"/>
    <lineage>
        <taxon>Eukaryota</taxon>
        <taxon>Metazoa</taxon>
        <taxon>Ecdysozoa</taxon>
        <taxon>Nematoda</taxon>
        <taxon>Enoplea</taxon>
        <taxon>Dorylaimia</taxon>
        <taxon>Trichinellida</taxon>
        <taxon>Trichinellidae</taxon>
        <taxon>Trichinella</taxon>
    </lineage>
</organism>
<dbReference type="OrthoDB" id="10047254at2759"/>